<dbReference type="GO" id="GO:0006508">
    <property type="term" value="P:proteolysis"/>
    <property type="evidence" value="ECO:0007669"/>
    <property type="project" value="UniProtKB-KW"/>
</dbReference>
<feature type="domain" description="Prohead serine protease" evidence="7">
    <location>
        <begin position="28"/>
        <end position="188"/>
    </location>
</feature>
<dbReference type="InterPro" id="IPR054613">
    <property type="entry name" value="Peptidase_S78_dom"/>
</dbReference>
<keyword evidence="1" id="KW-1188">Viral release from host cell</keyword>
<evidence type="ECO:0000256" key="5">
    <source>
        <dbReference type="ARBA" id="ARBA00023045"/>
    </source>
</evidence>
<accession>A0A6J7XP67</accession>
<keyword evidence="3" id="KW-0378">Hydrolase</keyword>
<dbReference type="EMBL" id="LR797183">
    <property type="protein sequence ID" value="CAB4192425.1"/>
    <property type="molecule type" value="Genomic_DNA"/>
</dbReference>
<organism evidence="11">
    <name type="scientific">uncultured Caudovirales phage</name>
    <dbReference type="NCBI Taxonomy" id="2100421"/>
    <lineage>
        <taxon>Viruses</taxon>
        <taxon>Duplodnaviria</taxon>
        <taxon>Heunggongvirae</taxon>
        <taxon>Uroviricota</taxon>
        <taxon>Caudoviricetes</taxon>
        <taxon>Peduoviridae</taxon>
        <taxon>Maltschvirus</taxon>
        <taxon>Maltschvirus maltsch</taxon>
    </lineage>
</organism>
<dbReference type="EMBL" id="LR796907">
    <property type="protein sequence ID" value="CAB4174227.1"/>
    <property type="molecule type" value="Genomic_DNA"/>
</dbReference>
<feature type="region of interest" description="Disordered" evidence="6">
    <location>
        <begin position="254"/>
        <end position="288"/>
    </location>
</feature>
<name>A0A6J7XP67_9CAUD</name>
<keyword evidence="4" id="KW-0118">Viral capsid assembly</keyword>
<dbReference type="NCBIfam" id="TIGR01543">
    <property type="entry name" value="proheadase_HK97"/>
    <property type="match status" value="1"/>
</dbReference>
<feature type="compositionally biased region" description="Acidic residues" evidence="6">
    <location>
        <begin position="208"/>
        <end position="228"/>
    </location>
</feature>
<evidence type="ECO:0000256" key="1">
    <source>
        <dbReference type="ARBA" id="ARBA00022612"/>
    </source>
</evidence>
<evidence type="ECO:0000313" key="9">
    <source>
        <dbReference type="EMBL" id="CAB4189368.1"/>
    </source>
</evidence>
<evidence type="ECO:0000259" key="7">
    <source>
        <dbReference type="Pfam" id="PF04586"/>
    </source>
</evidence>
<evidence type="ECO:0000256" key="6">
    <source>
        <dbReference type="SAM" id="MobiDB-lite"/>
    </source>
</evidence>
<dbReference type="EMBL" id="LR798462">
    <property type="protein sequence ID" value="CAB5238913.1"/>
    <property type="molecule type" value="Genomic_DNA"/>
</dbReference>
<dbReference type="Pfam" id="PF04586">
    <property type="entry name" value="Peptidase_S78"/>
    <property type="match status" value="1"/>
</dbReference>
<evidence type="ECO:0000256" key="2">
    <source>
        <dbReference type="ARBA" id="ARBA00022670"/>
    </source>
</evidence>
<reference evidence="11" key="1">
    <citation type="submission" date="2020-05" db="EMBL/GenBank/DDBJ databases">
        <authorList>
            <person name="Chiriac C."/>
            <person name="Salcher M."/>
            <person name="Ghai R."/>
            <person name="Kavagutti S V."/>
        </authorList>
    </citation>
    <scope>NUCLEOTIDE SEQUENCE</scope>
</reference>
<evidence type="ECO:0000313" key="11">
    <source>
        <dbReference type="EMBL" id="CAB5238913.1"/>
    </source>
</evidence>
<dbReference type="GO" id="GO:0046797">
    <property type="term" value="P:viral procapsid maturation"/>
    <property type="evidence" value="ECO:0007669"/>
    <property type="project" value="UniProtKB-KW"/>
</dbReference>
<keyword evidence="2 11" id="KW-0645">Protease</keyword>
<proteinExistence type="predicted"/>
<evidence type="ECO:0000313" key="10">
    <source>
        <dbReference type="EMBL" id="CAB4192425.1"/>
    </source>
</evidence>
<sequence length="300" mass="32607">MTATKPKVTATPPRDQLFRAINPGPELRASGDGTMPTMVGHFSVFNQWTEISSFYEGNFLERIAPGAFRKTIKENGQNVKVLLNHGQDPQVGDKPLGQITALREDGVGAYYEVSLLDTSYNRDITPALEAGLYGASFRFAVVKEEIDDSGRSSAVNPKGLPMRTITEARLMEFGPVTFPAYQGATAGVRSISDRYVVDGSIVSRELPREDEPDTETTTDDGGALDDGADPGHSNLSRNSVAVRLLELLDDALPEEAAPTGDTPEEEAANPDMKPDPAVMARRASSKYNLHPRKGEISWRI</sequence>
<evidence type="ECO:0000256" key="4">
    <source>
        <dbReference type="ARBA" id="ARBA00022950"/>
    </source>
</evidence>
<feature type="region of interest" description="Disordered" evidence="6">
    <location>
        <begin position="202"/>
        <end position="235"/>
    </location>
</feature>
<dbReference type="EMBL" id="LR797137">
    <property type="protein sequence ID" value="CAB4189368.1"/>
    <property type="molecule type" value="Genomic_DNA"/>
</dbReference>
<gene>
    <name evidence="9" type="ORF">UFOVP1186_31</name>
    <name evidence="10" type="ORF">UFOVP1234_27</name>
    <name evidence="11" type="ORF">UFOVP1574_14</name>
    <name evidence="8" type="ORF">UFOVP959_32</name>
</gene>
<keyword evidence="5" id="KW-1273">Viral capsid maturation</keyword>
<evidence type="ECO:0000313" key="8">
    <source>
        <dbReference type="EMBL" id="CAB4174227.1"/>
    </source>
</evidence>
<dbReference type="GO" id="GO:0008233">
    <property type="term" value="F:peptidase activity"/>
    <property type="evidence" value="ECO:0007669"/>
    <property type="project" value="UniProtKB-KW"/>
</dbReference>
<dbReference type="InterPro" id="IPR006433">
    <property type="entry name" value="Prohead_protease"/>
</dbReference>
<protein>
    <submittedName>
        <fullName evidence="11">COG3740 Phage head maturation protease</fullName>
    </submittedName>
</protein>
<evidence type="ECO:0000256" key="3">
    <source>
        <dbReference type="ARBA" id="ARBA00022801"/>
    </source>
</evidence>